<dbReference type="RefSeq" id="WP_271335590.1">
    <property type="nucleotide sequence ID" value="NZ_JAMZNK010000011.1"/>
</dbReference>
<evidence type="ECO:0000313" key="4">
    <source>
        <dbReference type="Proteomes" id="UP001212170"/>
    </source>
</evidence>
<dbReference type="Gene3D" id="3.40.50.2000">
    <property type="entry name" value="Glycogen Phosphorylase B"/>
    <property type="match status" value="2"/>
</dbReference>
<sequence>MKILVIQQKRIGDVLVSSILCNSLKKQYPDSVIDFMCYAHCKDVLIGNPNIDSVIILPEKTRKSYLSLFKFFFEIRSQKYDVLIDIYGKLETNLITLFSGSKTKISYYKWYSALLYNHNIKRLQKEEPAKYGQAIDNRLLLLNPLKLDDKTIDPHPKLFVSLKENQDTTALFAEHKISSDKKIVMISLLGSEKSKTYPSEYMARVIDFVADNRDIDILFNYFPSQIEEAKKILDLCSKSTQEKVSFDLLGNDVRSFIAIMDQCDFIIGNDGGAVNMAKALGKPSFTIFSPHVDKKDWATFEDGLQNISVHLSDYKPESINGLATKEIKTIISSLYNEFNPELFKDKLNFFLNQHQ</sequence>
<dbReference type="InterPro" id="IPR002201">
    <property type="entry name" value="Glyco_trans_9"/>
</dbReference>
<dbReference type="SUPFAM" id="SSF53756">
    <property type="entry name" value="UDP-Glycosyltransferase/glycogen phosphorylase"/>
    <property type="match status" value="1"/>
</dbReference>
<evidence type="ECO:0000256" key="2">
    <source>
        <dbReference type="ARBA" id="ARBA00022679"/>
    </source>
</evidence>
<keyword evidence="4" id="KW-1185">Reference proteome</keyword>
<dbReference type="InterPro" id="IPR051199">
    <property type="entry name" value="LPS_LOS_Heptosyltrfase"/>
</dbReference>
<dbReference type="PANTHER" id="PTHR30160">
    <property type="entry name" value="TETRAACYLDISACCHARIDE 4'-KINASE-RELATED"/>
    <property type="match status" value="1"/>
</dbReference>
<organism evidence="3 4">
    <name type="scientific">Flavobacterium azizsancarii</name>
    <dbReference type="NCBI Taxonomy" id="2961580"/>
    <lineage>
        <taxon>Bacteria</taxon>
        <taxon>Pseudomonadati</taxon>
        <taxon>Bacteroidota</taxon>
        <taxon>Flavobacteriia</taxon>
        <taxon>Flavobacteriales</taxon>
        <taxon>Flavobacteriaceae</taxon>
        <taxon>Flavobacterium</taxon>
    </lineage>
</organism>
<evidence type="ECO:0000256" key="1">
    <source>
        <dbReference type="ARBA" id="ARBA00022676"/>
    </source>
</evidence>
<keyword evidence="1" id="KW-0328">Glycosyltransferase</keyword>
<name>A0ABT4WB23_9FLAO</name>
<reference evidence="3 4" key="1">
    <citation type="journal article" date="2023" name="Chemosphere">
        <title>Whole genome analysis of Flavobacterium aziz-sancarii sp. nov., isolated from Ardley Island (Antarctica), revealed a rich resistome and bioremediation potential.</title>
        <authorList>
            <person name="Otur C."/>
            <person name="Okay S."/>
            <person name="Kurt-Kizildogan A."/>
        </authorList>
    </citation>
    <scope>NUCLEOTIDE SEQUENCE [LARGE SCALE GENOMIC DNA]</scope>
    <source>
        <strain evidence="3 4">AC</strain>
    </source>
</reference>
<dbReference type="Pfam" id="PF01075">
    <property type="entry name" value="Glyco_transf_9"/>
    <property type="match status" value="1"/>
</dbReference>
<evidence type="ECO:0000313" key="3">
    <source>
        <dbReference type="EMBL" id="MDA6069783.1"/>
    </source>
</evidence>
<keyword evidence="2" id="KW-0808">Transferase</keyword>
<protein>
    <submittedName>
        <fullName evidence="3">Glycosyltransferase family 9 protein</fullName>
    </submittedName>
</protein>
<dbReference type="Proteomes" id="UP001212170">
    <property type="component" value="Unassembled WGS sequence"/>
</dbReference>
<dbReference type="CDD" id="cd03789">
    <property type="entry name" value="GT9_LPS_heptosyltransferase"/>
    <property type="match status" value="1"/>
</dbReference>
<dbReference type="PANTHER" id="PTHR30160:SF7">
    <property type="entry name" value="ADP-HEPTOSE--LPS HEPTOSYLTRANSFERASE 2"/>
    <property type="match status" value="1"/>
</dbReference>
<gene>
    <name evidence="3" type="ORF">NJT12_09145</name>
</gene>
<accession>A0ABT4WB23</accession>
<comment type="caution">
    <text evidence="3">The sequence shown here is derived from an EMBL/GenBank/DDBJ whole genome shotgun (WGS) entry which is preliminary data.</text>
</comment>
<proteinExistence type="predicted"/>
<dbReference type="EMBL" id="JAMZNK010000011">
    <property type="protein sequence ID" value="MDA6069783.1"/>
    <property type="molecule type" value="Genomic_DNA"/>
</dbReference>